<sequence length="104" mass="11457">MSQPTPDEVHIACEALRTEATQWDVQGEQLRIVSATAAEFEFNRVEAGLFQVMVGAYNDVINAVSARCGEGAAAMVEVAATLRRAADIYEAEDRLGEHRIRDIY</sequence>
<organism evidence="1 2">
    <name type="scientific">Actinoplanes sichuanensis</name>
    <dbReference type="NCBI Taxonomy" id="512349"/>
    <lineage>
        <taxon>Bacteria</taxon>
        <taxon>Bacillati</taxon>
        <taxon>Actinomycetota</taxon>
        <taxon>Actinomycetes</taxon>
        <taxon>Micromonosporales</taxon>
        <taxon>Micromonosporaceae</taxon>
        <taxon>Actinoplanes</taxon>
    </lineage>
</organism>
<dbReference type="Proteomes" id="UP001597183">
    <property type="component" value="Unassembled WGS sequence"/>
</dbReference>
<evidence type="ECO:0000313" key="1">
    <source>
        <dbReference type="EMBL" id="MFD1373276.1"/>
    </source>
</evidence>
<dbReference type="EMBL" id="JBHTMK010000065">
    <property type="protein sequence ID" value="MFD1373276.1"/>
    <property type="molecule type" value="Genomic_DNA"/>
</dbReference>
<proteinExistence type="predicted"/>
<dbReference type="RefSeq" id="WP_317791886.1">
    <property type="nucleotide sequence ID" value="NZ_AP028461.1"/>
</dbReference>
<comment type="caution">
    <text evidence="1">The sequence shown here is derived from an EMBL/GenBank/DDBJ whole genome shotgun (WGS) entry which is preliminary data.</text>
</comment>
<accession>A0ABW4ARH1</accession>
<protein>
    <submittedName>
        <fullName evidence="1">Type VII secretion target</fullName>
    </submittedName>
</protein>
<reference evidence="2" key="1">
    <citation type="journal article" date="2019" name="Int. J. Syst. Evol. Microbiol.">
        <title>The Global Catalogue of Microorganisms (GCM) 10K type strain sequencing project: providing services to taxonomists for standard genome sequencing and annotation.</title>
        <authorList>
            <consortium name="The Broad Institute Genomics Platform"/>
            <consortium name="The Broad Institute Genome Sequencing Center for Infectious Disease"/>
            <person name="Wu L."/>
            <person name="Ma J."/>
        </authorList>
    </citation>
    <scope>NUCLEOTIDE SEQUENCE [LARGE SCALE GENOMIC DNA]</scope>
    <source>
        <strain evidence="2">CCM 7526</strain>
    </source>
</reference>
<keyword evidence="2" id="KW-1185">Reference proteome</keyword>
<dbReference type="Pfam" id="PF10824">
    <property type="entry name" value="T7SS_ESX_EspC"/>
    <property type="match status" value="1"/>
</dbReference>
<dbReference type="InterPro" id="IPR022536">
    <property type="entry name" value="EspC"/>
</dbReference>
<gene>
    <name evidence="1" type="ORF">ACFQ5G_48775</name>
</gene>
<evidence type="ECO:0000313" key="2">
    <source>
        <dbReference type="Proteomes" id="UP001597183"/>
    </source>
</evidence>
<name>A0ABW4ARH1_9ACTN</name>